<evidence type="ECO:0000313" key="3">
    <source>
        <dbReference type="Proteomes" id="UP000318313"/>
    </source>
</evidence>
<dbReference type="PANTHER" id="PTHR12147">
    <property type="entry name" value="METALLOPEPTIDASE M28 FAMILY MEMBER"/>
    <property type="match status" value="1"/>
</dbReference>
<dbReference type="InterPro" id="IPR041489">
    <property type="entry name" value="PDZ_6"/>
</dbReference>
<dbReference type="AlphaFoldDB" id="A0A518IJ47"/>
<dbReference type="GO" id="GO:0008235">
    <property type="term" value="F:metalloexopeptidase activity"/>
    <property type="evidence" value="ECO:0007669"/>
    <property type="project" value="InterPro"/>
</dbReference>
<dbReference type="InterPro" id="IPR045175">
    <property type="entry name" value="M28_fam"/>
</dbReference>
<accession>A0A518IJ47</accession>
<dbReference type="KEGG" id="gfm:Enr17x_51940"/>
<dbReference type="InterPro" id="IPR036034">
    <property type="entry name" value="PDZ_sf"/>
</dbReference>
<keyword evidence="2" id="KW-0031">Aminopeptidase</keyword>
<dbReference type="InterPro" id="IPR007484">
    <property type="entry name" value="Peptidase_M28"/>
</dbReference>
<gene>
    <name evidence="2" type="ORF">Enr17x_51940</name>
</gene>
<keyword evidence="3" id="KW-1185">Reference proteome</keyword>
<dbReference type="Pfam" id="PF17820">
    <property type="entry name" value="PDZ_6"/>
    <property type="match status" value="1"/>
</dbReference>
<dbReference type="Gene3D" id="3.40.630.10">
    <property type="entry name" value="Zn peptidases"/>
    <property type="match status" value="1"/>
</dbReference>
<dbReference type="GO" id="GO:0006508">
    <property type="term" value="P:proteolysis"/>
    <property type="evidence" value="ECO:0007669"/>
    <property type="project" value="InterPro"/>
</dbReference>
<sequence length="539" mass="59793">MNDLLKQLQSQALHCRQEFNDRQKWSPLCTKRFCFTLLAGIAYFLCGNQLLQAESSYPAEYKAAANSIKVDELKKHIEFLASDSLEGREAGSQGGQAAGTYIRGVLQKNSIQPGLVDEGYFQEFDGGFRNIIGIIPGNDPELKKEFVVIGAHYDHVGYGKPSNSRGGIGQIHNGADDNASGTAALLEAIEALAQHKTLPRRSLMFVFWDAEEMGLLGSKYWVNHPTVPLDQIAIYLNLDMVGRLKEKPLSLFGSRSSYGLRSCAVKCNHREAGVKIKFDSAIRPDSDHWPLYQKGVPFLMLHTGKHEEYHRPEDDAHKIDYEGTRKCAQLLTQLALDFALQDEKPEYRNANRDVLAGIDQQARAASPEPPRLGVAWNAEKYKQGNLLITQVLANTAADKAGLKVGDEIIKVDGKSPVTSPGFAALIRSAPVKIIMQIKRMMEEKLLEIPVELAGQPVKLGIEWKTDKTEPTVVVISDIVGSSPADLSELKINDRIYEIADKPFANSDEFRKLATTLPLPFTVLVEREGLLKKITIQSTR</sequence>
<reference evidence="2 3" key="1">
    <citation type="submission" date="2019-03" db="EMBL/GenBank/DDBJ databases">
        <title>Deep-cultivation of Planctomycetes and their phenomic and genomic characterization uncovers novel biology.</title>
        <authorList>
            <person name="Wiegand S."/>
            <person name="Jogler M."/>
            <person name="Boedeker C."/>
            <person name="Pinto D."/>
            <person name="Vollmers J."/>
            <person name="Rivas-Marin E."/>
            <person name="Kohn T."/>
            <person name="Peeters S.H."/>
            <person name="Heuer A."/>
            <person name="Rast P."/>
            <person name="Oberbeckmann S."/>
            <person name="Bunk B."/>
            <person name="Jeske O."/>
            <person name="Meyerdierks A."/>
            <person name="Storesund J.E."/>
            <person name="Kallscheuer N."/>
            <person name="Luecker S."/>
            <person name="Lage O.M."/>
            <person name="Pohl T."/>
            <person name="Merkel B.J."/>
            <person name="Hornburger P."/>
            <person name="Mueller R.-W."/>
            <person name="Bruemmer F."/>
            <person name="Labrenz M."/>
            <person name="Spormann A.M."/>
            <person name="Op den Camp H."/>
            <person name="Overmann J."/>
            <person name="Amann R."/>
            <person name="Jetten M.S.M."/>
            <person name="Mascher T."/>
            <person name="Medema M.H."/>
            <person name="Devos D.P."/>
            <person name="Kaster A.-K."/>
            <person name="Ovreas L."/>
            <person name="Rohde M."/>
            <person name="Galperin M.Y."/>
            <person name="Jogler C."/>
        </authorList>
    </citation>
    <scope>NUCLEOTIDE SEQUENCE [LARGE SCALE GENOMIC DNA]</scope>
    <source>
        <strain evidence="2 3">Enr17</strain>
    </source>
</reference>
<keyword evidence="2" id="KW-0378">Hydrolase</keyword>
<dbReference type="SUPFAM" id="SSF53187">
    <property type="entry name" value="Zn-dependent exopeptidases"/>
    <property type="match status" value="1"/>
</dbReference>
<dbReference type="EMBL" id="CP037452">
    <property type="protein sequence ID" value="QDV53123.1"/>
    <property type="molecule type" value="Genomic_DNA"/>
</dbReference>
<evidence type="ECO:0000313" key="2">
    <source>
        <dbReference type="EMBL" id="QDV53123.1"/>
    </source>
</evidence>
<dbReference type="Proteomes" id="UP000318313">
    <property type="component" value="Chromosome"/>
</dbReference>
<name>A0A518IJ47_9PLAN</name>
<feature type="domain" description="PDZ" evidence="1">
    <location>
        <begin position="355"/>
        <end position="441"/>
    </location>
</feature>
<organism evidence="2 3">
    <name type="scientific">Gimesia fumaroli</name>
    <dbReference type="NCBI Taxonomy" id="2527976"/>
    <lineage>
        <taxon>Bacteria</taxon>
        <taxon>Pseudomonadati</taxon>
        <taxon>Planctomycetota</taxon>
        <taxon>Planctomycetia</taxon>
        <taxon>Planctomycetales</taxon>
        <taxon>Planctomycetaceae</taxon>
        <taxon>Gimesia</taxon>
    </lineage>
</organism>
<keyword evidence="2" id="KW-0645">Protease</keyword>
<proteinExistence type="predicted"/>
<dbReference type="PANTHER" id="PTHR12147:SF26">
    <property type="entry name" value="PEPTIDASE M28 DOMAIN-CONTAINING PROTEIN"/>
    <property type="match status" value="1"/>
</dbReference>
<dbReference type="PROSITE" id="PS50106">
    <property type="entry name" value="PDZ"/>
    <property type="match status" value="1"/>
</dbReference>
<dbReference type="Pfam" id="PF04389">
    <property type="entry name" value="Peptidase_M28"/>
    <property type="match status" value="1"/>
</dbReference>
<dbReference type="SMART" id="SM00228">
    <property type="entry name" value="PDZ"/>
    <property type="match status" value="2"/>
</dbReference>
<dbReference type="InterPro" id="IPR001478">
    <property type="entry name" value="PDZ"/>
</dbReference>
<dbReference type="Gene3D" id="2.30.42.10">
    <property type="match status" value="2"/>
</dbReference>
<protein>
    <submittedName>
        <fullName evidence="2">Aminopeptidase S</fullName>
        <ecNumber evidence="2">3.4.11.24</ecNumber>
    </submittedName>
</protein>
<dbReference type="SUPFAM" id="SSF50156">
    <property type="entry name" value="PDZ domain-like"/>
    <property type="match status" value="2"/>
</dbReference>
<dbReference type="OrthoDB" id="9762302at2"/>
<evidence type="ECO:0000259" key="1">
    <source>
        <dbReference type="PROSITE" id="PS50106"/>
    </source>
</evidence>
<dbReference type="RefSeq" id="WP_145312423.1">
    <property type="nucleotide sequence ID" value="NZ_CP037452.1"/>
</dbReference>
<dbReference type="EC" id="3.4.11.24" evidence="2"/>
<dbReference type="GO" id="GO:0004177">
    <property type="term" value="F:aminopeptidase activity"/>
    <property type="evidence" value="ECO:0007669"/>
    <property type="project" value="UniProtKB-KW"/>
</dbReference>